<reference evidence="2" key="1">
    <citation type="submission" date="2007-04" db="EMBL/GenBank/DDBJ databases">
        <authorList>
            <consortium name="US DOE Joint Genome Institute"/>
            <person name="Copeland A."/>
            <person name="Lucas S."/>
            <person name="Lapidus A."/>
            <person name="Barry K."/>
            <person name="Detter J.C."/>
            <person name="Glavina del Rio T."/>
            <person name="Hammon N."/>
            <person name="Israni S."/>
            <person name="Dalin E."/>
            <person name="Tice H."/>
            <person name="Pitluck S."/>
            <person name="Chain P."/>
            <person name="Malfatti S."/>
            <person name="Shin M."/>
            <person name="Vergez L."/>
            <person name="Schmutz J."/>
            <person name="Larimer F."/>
            <person name="Land M."/>
            <person name="Hauser L."/>
            <person name="Kyrpides N."/>
            <person name="Mikhailova N."/>
            <person name="Miller C."/>
            <person name="Richardson P."/>
        </authorList>
    </citation>
    <scope>NUCLEOTIDE SEQUENCE</scope>
    <source>
        <strain evidence="2">PYR-GCK</strain>
    </source>
</reference>
<dbReference type="EMBL" id="CP000656">
    <property type="protein sequence ID" value="ABP46922.1"/>
    <property type="molecule type" value="Genomic_DNA"/>
</dbReference>
<feature type="region of interest" description="Disordered" evidence="1">
    <location>
        <begin position="100"/>
        <end position="125"/>
    </location>
</feature>
<evidence type="ECO:0000313" key="2">
    <source>
        <dbReference type="EMBL" id="ABP46922.1"/>
    </source>
</evidence>
<reference evidence="2" key="2">
    <citation type="journal article" date="2013" name="PLoS ONE">
        <title>A Gene Expression Study of the Activities of Aromatic Ring-Cleavage Dioxygenases in Mycobacterium gilvum PYR-GCK to Changes in Salinity and pH during Pyrene Degradation.</title>
        <authorList>
            <person name="Badejo A.C."/>
            <person name="Badejo A.O."/>
            <person name="Shin K.H."/>
            <person name="Chai Y.G."/>
        </authorList>
    </citation>
    <scope>NUCLEOTIDE SEQUENCE [LARGE SCALE GENOMIC DNA]</scope>
    <source>
        <strain evidence="2">PYR-GCK</strain>
    </source>
</reference>
<protein>
    <submittedName>
        <fullName evidence="2">Uncharacterized protein</fullName>
    </submittedName>
</protein>
<dbReference type="HOGENOM" id="CLU_134367_0_0_11"/>
<name>A4TDE7_MYCGI</name>
<dbReference type="eggNOG" id="ENOG5031TP4">
    <property type="taxonomic scope" value="Bacteria"/>
</dbReference>
<evidence type="ECO:0000256" key="1">
    <source>
        <dbReference type="SAM" id="MobiDB-lite"/>
    </source>
</evidence>
<accession>A4TDE7</accession>
<proteinExistence type="predicted"/>
<dbReference type="AlphaFoldDB" id="A4TDE7"/>
<gene>
    <name evidence="2" type="ordered locus">Mflv_4453</name>
</gene>
<sequence>MFEFAMILLLVGALVLLARPLLARRRGVGNGWVPGTLLVTGVSPRPDGVSGEQFVTITGVINGPTVNEYTVYTRMTSDVNSWPTMGQLIDVMYNPGNPEKWAFGSRPEPLPPTDPPPPAPPAPYN</sequence>
<feature type="compositionally biased region" description="Pro residues" evidence="1">
    <location>
        <begin position="108"/>
        <end position="125"/>
    </location>
</feature>
<organism evidence="2">
    <name type="scientific">Mycolicibacterium gilvum (strain PYR-GCK)</name>
    <name type="common">Mycobacterium gilvum (strain PYR-GCK)</name>
    <dbReference type="NCBI Taxonomy" id="350054"/>
    <lineage>
        <taxon>Bacteria</taxon>
        <taxon>Bacillati</taxon>
        <taxon>Actinomycetota</taxon>
        <taxon>Actinomycetes</taxon>
        <taxon>Mycobacteriales</taxon>
        <taxon>Mycobacteriaceae</taxon>
        <taxon>Mycolicibacterium</taxon>
    </lineage>
</organism>
<dbReference type="STRING" id="350054.Mflv_4453"/>
<dbReference type="KEGG" id="mgi:Mflv_4453"/>